<dbReference type="InterPro" id="IPR014284">
    <property type="entry name" value="RNA_pol_sigma-70_dom"/>
</dbReference>
<dbReference type="Pfam" id="PF07638">
    <property type="entry name" value="Sigma70_ECF"/>
    <property type="match status" value="1"/>
</dbReference>
<dbReference type="InterPro" id="IPR039425">
    <property type="entry name" value="RNA_pol_sigma-70-like"/>
</dbReference>
<evidence type="ECO:0000256" key="2">
    <source>
        <dbReference type="ARBA" id="ARBA00023082"/>
    </source>
</evidence>
<gene>
    <name evidence="5" type="ORF">JR064_09975</name>
</gene>
<evidence type="ECO:0000256" key="3">
    <source>
        <dbReference type="ARBA" id="ARBA00023163"/>
    </source>
</evidence>
<dbReference type="InterPro" id="IPR036388">
    <property type="entry name" value="WH-like_DNA-bd_sf"/>
</dbReference>
<dbReference type="SUPFAM" id="SSF88659">
    <property type="entry name" value="Sigma3 and sigma4 domains of RNA polymerase sigma factors"/>
    <property type="match status" value="1"/>
</dbReference>
<dbReference type="PANTHER" id="PTHR43133:SF39">
    <property type="entry name" value="SIMILAR TO RNA POLYMERASE SIGMA-E FACTOR"/>
    <property type="match status" value="1"/>
</dbReference>
<keyword evidence="6" id="KW-1185">Reference proteome</keyword>
<evidence type="ECO:0000256" key="1">
    <source>
        <dbReference type="ARBA" id="ARBA00023015"/>
    </source>
</evidence>
<name>A0ABS3B359_9XANT</name>
<evidence type="ECO:0000313" key="6">
    <source>
        <dbReference type="Proteomes" id="UP000695802"/>
    </source>
</evidence>
<evidence type="ECO:0000259" key="4">
    <source>
        <dbReference type="Pfam" id="PF07638"/>
    </source>
</evidence>
<dbReference type="NCBIfam" id="TIGR02999">
    <property type="entry name" value="Sig-70_X6"/>
    <property type="match status" value="1"/>
</dbReference>
<dbReference type="InterPro" id="IPR053812">
    <property type="entry name" value="HTH_Sigma70_ECF-like"/>
</dbReference>
<keyword evidence="1" id="KW-0805">Transcription regulation</keyword>
<keyword evidence="2" id="KW-0731">Sigma factor</keyword>
<keyword evidence="3" id="KW-0804">Transcription</keyword>
<accession>A0ABS3B359</accession>
<reference evidence="5 6" key="1">
    <citation type="submission" date="2021-02" db="EMBL/GenBank/DDBJ databases">
        <title>Taxonomically Unique Crown Gall-Associated Xanthomonas Stains Have Deficiency in Virulence Repertories.</title>
        <authorList>
            <person name="Mafakheri H."/>
            <person name="Taghavi S.M."/>
            <person name="Dimkic I."/>
            <person name="Nemanja K."/>
            <person name="Osdaghi E."/>
        </authorList>
    </citation>
    <scope>NUCLEOTIDE SEQUENCE [LARGE SCALE GENOMIC DNA]</scope>
    <source>
        <strain evidence="5 6">FX4</strain>
    </source>
</reference>
<comment type="caution">
    <text evidence="5">The sequence shown here is derived from an EMBL/GenBank/DDBJ whole genome shotgun (WGS) entry which is preliminary data.</text>
</comment>
<dbReference type="EMBL" id="JAFIWB010000008">
    <property type="protein sequence ID" value="MBN6102494.1"/>
    <property type="molecule type" value="Genomic_DNA"/>
</dbReference>
<dbReference type="RefSeq" id="WP_191824525.1">
    <property type="nucleotide sequence ID" value="NZ_JACSQX010000002.1"/>
</dbReference>
<dbReference type="PANTHER" id="PTHR43133">
    <property type="entry name" value="RNA POLYMERASE ECF-TYPE SIGMA FACTO"/>
    <property type="match status" value="1"/>
</dbReference>
<dbReference type="Gene3D" id="1.10.10.10">
    <property type="entry name" value="Winged helix-like DNA-binding domain superfamily/Winged helix DNA-binding domain"/>
    <property type="match status" value="1"/>
</dbReference>
<dbReference type="InterPro" id="IPR011517">
    <property type="entry name" value="RNA_pol_sigma70_ECF-like"/>
</dbReference>
<protein>
    <submittedName>
        <fullName evidence="5">Sigma-70 family RNA polymerase sigma factor</fullName>
    </submittedName>
</protein>
<organism evidence="5 6">
    <name type="scientific">Xanthomonas bonasiae</name>
    <dbReference type="NCBI Taxonomy" id="2810351"/>
    <lineage>
        <taxon>Bacteria</taxon>
        <taxon>Pseudomonadati</taxon>
        <taxon>Pseudomonadota</taxon>
        <taxon>Gammaproteobacteria</taxon>
        <taxon>Lysobacterales</taxon>
        <taxon>Lysobacteraceae</taxon>
        <taxon>Xanthomonas</taxon>
    </lineage>
</organism>
<feature type="domain" description="RNA polymerase sigma-70 ECF-like HTH" evidence="4">
    <location>
        <begin position="24"/>
        <end position="205"/>
    </location>
</feature>
<dbReference type="NCBIfam" id="TIGR02937">
    <property type="entry name" value="sigma70-ECF"/>
    <property type="match status" value="1"/>
</dbReference>
<dbReference type="InterPro" id="IPR013324">
    <property type="entry name" value="RNA_pol_sigma_r3/r4-like"/>
</dbReference>
<evidence type="ECO:0000313" key="5">
    <source>
        <dbReference type="EMBL" id="MBN6102494.1"/>
    </source>
</evidence>
<dbReference type="Proteomes" id="UP000695802">
    <property type="component" value="Unassembled WGS sequence"/>
</dbReference>
<proteinExistence type="predicted"/>
<sequence length="211" mass="23105">MHSESLPVAVAPRKASASAVAESEQVTSLLQRWRSGDAQAETQLLELVYAALREMAAARMAARQGDALLQPTALVHEALLRMLDADVEYRDRVHFFALASLKMRAVLVDYARANLAAKRGGGAMMMTLSHADRDGAAPSEEYQVLALHQSLQRFAGFDPRAAHAVELAYFGGMTHDEIACLLEVSVPTVERDLRIARAWLKRELSADPGRP</sequence>